<evidence type="ECO:0000256" key="3">
    <source>
        <dbReference type="PROSITE-ProRule" id="PRU10141"/>
    </source>
</evidence>
<evidence type="ECO:0000256" key="4">
    <source>
        <dbReference type="RuleBase" id="RU000304"/>
    </source>
</evidence>
<organism evidence="9">
    <name type="scientific">Guillardia theta</name>
    <name type="common">Cryptophyte</name>
    <name type="synonym">Cryptomonas phi</name>
    <dbReference type="NCBI Taxonomy" id="55529"/>
    <lineage>
        <taxon>Eukaryota</taxon>
        <taxon>Cryptophyceae</taxon>
        <taxon>Pyrenomonadales</taxon>
        <taxon>Geminigeraceae</taxon>
        <taxon>Guillardia</taxon>
    </lineage>
</organism>
<gene>
    <name evidence="7" type="ORF">GTHE00462_LOCUS23404</name>
    <name evidence="8" type="ORF">GTHE00462_LOCUS23407</name>
    <name evidence="9" type="ORF">GTHE00462_LOCUS23409</name>
    <name evidence="10" type="ORF">GTHE00462_LOCUS23410</name>
</gene>
<dbReference type="InterPro" id="IPR000719">
    <property type="entry name" value="Prot_kinase_dom"/>
</dbReference>
<dbReference type="GO" id="GO:0005524">
    <property type="term" value="F:ATP binding"/>
    <property type="evidence" value="ECO:0007669"/>
    <property type="project" value="UniProtKB-UniRule"/>
</dbReference>
<evidence type="ECO:0000256" key="1">
    <source>
        <dbReference type="ARBA" id="ARBA00022741"/>
    </source>
</evidence>
<comment type="similarity">
    <text evidence="4">Belongs to the protein kinase superfamily.</text>
</comment>
<feature type="domain" description="Protein kinase" evidence="6">
    <location>
        <begin position="122"/>
        <end position="389"/>
    </location>
</feature>
<protein>
    <recommendedName>
        <fullName evidence="6">Protein kinase domain-containing protein</fullName>
    </recommendedName>
</protein>
<keyword evidence="2 3" id="KW-0067">ATP-binding</keyword>
<dbReference type="AlphaFoldDB" id="A0A6U6BK70"/>
<dbReference type="SMART" id="SM00220">
    <property type="entry name" value="S_TKc"/>
    <property type="match status" value="1"/>
</dbReference>
<dbReference type="EMBL" id="HBKN01030147">
    <property type="protein sequence ID" value="CAE2314573.1"/>
    <property type="molecule type" value="Transcribed_RNA"/>
</dbReference>
<dbReference type="SUPFAM" id="SSF56112">
    <property type="entry name" value="Protein kinase-like (PK-like)"/>
    <property type="match status" value="1"/>
</dbReference>
<dbReference type="EMBL" id="HBKN01030150">
    <property type="protein sequence ID" value="CAE2314578.1"/>
    <property type="molecule type" value="Transcribed_RNA"/>
</dbReference>
<keyword evidence="4" id="KW-0418">Kinase</keyword>
<dbReference type="Gene3D" id="3.30.200.20">
    <property type="entry name" value="Phosphorylase Kinase, domain 1"/>
    <property type="match status" value="1"/>
</dbReference>
<evidence type="ECO:0000256" key="5">
    <source>
        <dbReference type="SAM" id="MobiDB-lite"/>
    </source>
</evidence>
<sequence length="413" mass="46038">MKAVHSLGEMIRNGIGVDDSLGRSAHSNKTDGTSYHSLGAERTIARRPSTPRGVDDVVLQHRAENPSMEDDFDIAVANVDALPAHIYRDDSSSSVNLLEKFSNIPLRIRGRAEAWEVPRDQIKLASKIGEGTGGVVYLCRWRGLDCAAKLLSTASKVSVEYHDMINEISTISHLRHPNLVLFLGACTVSEPLLILSEYMAGGSLEDRFDLKKKQLGRPWKPSRIQAINWCMDLSRAVCFLHNCTTPIIHRDLKPANLLLSENDHLKVSDFGLCKTLAKVKEDGTPYTMTGCTGTKRYMAPEVVLSQPDYDEKVDIYSMAMIFWYIFKGERPFNLIEPQLISLLTSSRGLRPDSRAIGWPELEELVECMWAENPKLRPSAVEIVSKLKVMQSAANASSEDAKVTCKCKFNCVVQ</sequence>
<dbReference type="InterPro" id="IPR008271">
    <property type="entry name" value="Ser/Thr_kinase_AS"/>
</dbReference>
<evidence type="ECO:0000313" key="9">
    <source>
        <dbReference type="EMBL" id="CAE2314580.1"/>
    </source>
</evidence>
<feature type="region of interest" description="Disordered" evidence="5">
    <location>
        <begin position="18"/>
        <end position="52"/>
    </location>
</feature>
<feature type="compositionally biased region" description="Polar residues" evidence="5">
    <location>
        <begin position="25"/>
        <end position="36"/>
    </location>
</feature>
<keyword evidence="4" id="KW-0723">Serine/threonine-protein kinase</keyword>
<name>A0A6U6BK70_GUITH</name>
<keyword evidence="1 3" id="KW-0547">Nucleotide-binding</keyword>
<dbReference type="PANTHER" id="PTHR44329">
    <property type="entry name" value="SERINE/THREONINE-PROTEIN KINASE TNNI3K-RELATED"/>
    <property type="match status" value="1"/>
</dbReference>
<evidence type="ECO:0000259" key="6">
    <source>
        <dbReference type="PROSITE" id="PS50011"/>
    </source>
</evidence>
<evidence type="ECO:0000313" key="10">
    <source>
        <dbReference type="EMBL" id="CAE2314584.1"/>
    </source>
</evidence>
<dbReference type="PROSITE" id="PS00108">
    <property type="entry name" value="PROTEIN_KINASE_ST"/>
    <property type="match status" value="1"/>
</dbReference>
<dbReference type="PROSITE" id="PS50011">
    <property type="entry name" value="PROTEIN_KINASE_DOM"/>
    <property type="match status" value="1"/>
</dbReference>
<dbReference type="InterPro" id="IPR011009">
    <property type="entry name" value="Kinase-like_dom_sf"/>
</dbReference>
<dbReference type="Gene3D" id="1.10.510.10">
    <property type="entry name" value="Transferase(Phosphotransferase) domain 1"/>
    <property type="match status" value="1"/>
</dbReference>
<dbReference type="PROSITE" id="PS00107">
    <property type="entry name" value="PROTEIN_KINASE_ATP"/>
    <property type="match status" value="1"/>
</dbReference>
<feature type="binding site" evidence="3">
    <location>
        <position position="149"/>
    </location>
    <ligand>
        <name>ATP</name>
        <dbReference type="ChEBI" id="CHEBI:30616"/>
    </ligand>
</feature>
<reference evidence="9" key="1">
    <citation type="submission" date="2021-01" db="EMBL/GenBank/DDBJ databases">
        <authorList>
            <person name="Corre E."/>
            <person name="Pelletier E."/>
            <person name="Niang G."/>
            <person name="Scheremetjew M."/>
            <person name="Finn R."/>
            <person name="Kale V."/>
            <person name="Holt S."/>
            <person name="Cochrane G."/>
            <person name="Meng A."/>
            <person name="Brown T."/>
            <person name="Cohen L."/>
        </authorList>
    </citation>
    <scope>NUCLEOTIDE SEQUENCE</scope>
    <source>
        <strain evidence="9">CCMP 2712</strain>
    </source>
</reference>
<dbReference type="GO" id="GO:0004674">
    <property type="term" value="F:protein serine/threonine kinase activity"/>
    <property type="evidence" value="ECO:0007669"/>
    <property type="project" value="UniProtKB-KW"/>
</dbReference>
<proteinExistence type="inferred from homology"/>
<keyword evidence="4" id="KW-0808">Transferase</keyword>
<dbReference type="InterPro" id="IPR051681">
    <property type="entry name" value="Ser/Thr_Kinases-Pseudokinases"/>
</dbReference>
<evidence type="ECO:0000313" key="8">
    <source>
        <dbReference type="EMBL" id="CAE2314578.1"/>
    </source>
</evidence>
<dbReference type="InterPro" id="IPR017441">
    <property type="entry name" value="Protein_kinase_ATP_BS"/>
</dbReference>
<dbReference type="PANTHER" id="PTHR44329:SF140">
    <property type="entry name" value="INACTIVE PROTEIN TYROSINE KINASE PTKL"/>
    <property type="match status" value="1"/>
</dbReference>
<accession>A0A6U6BK70</accession>
<dbReference type="EMBL" id="HBKN01030152">
    <property type="protein sequence ID" value="CAE2314580.1"/>
    <property type="molecule type" value="Transcribed_RNA"/>
</dbReference>
<dbReference type="Pfam" id="PF00069">
    <property type="entry name" value="Pkinase"/>
    <property type="match status" value="1"/>
</dbReference>
<dbReference type="CDD" id="cd13999">
    <property type="entry name" value="STKc_MAP3K-like"/>
    <property type="match status" value="1"/>
</dbReference>
<dbReference type="EMBL" id="HBKN01030153">
    <property type="protein sequence ID" value="CAE2314584.1"/>
    <property type="molecule type" value="Transcribed_RNA"/>
</dbReference>
<evidence type="ECO:0000256" key="2">
    <source>
        <dbReference type="ARBA" id="ARBA00022840"/>
    </source>
</evidence>
<evidence type="ECO:0000313" key="7">
    <source>
        <dbReference type="EMBL" id="CAE2314573.1"/>
    </source>
</evidence>